<keyword evidence="4" id="KW-0808">Transferase</keyword>
<organism evidence="8 9">
    <name type="scientific">Scylla paramamosain</name>
    <name type="common">Mud crab</name>
    <dbReference type="NCBI Taxonomy" id="85552"/>
    <lineage>
        <taxon>Eukaryota</taxon>
        <taxon>Metazoa</taxon>
        <taxon>Ecdysozoa</taxon>
        <taxon>Arthropoda</taxon>
        <taxon>Crustacea</taxon>
        <taxon>Multicrustacea</taxon>
        <taxon>Malacostraca</taxon>
        <taxon>Eumalacostraca</taxon>
        <taxon>Eucarida</taxon>
        <taxon>Decapoda</taxon>
        <taxon>Pleocyemata</taxon>
        <taxon>Brachyura</taxon>
        <taxon>Eubrachyura</taxon>
        <taxon>Portunoidea</taxon>
        <taxon>Portunidae</taxon>
        <taxon>Portuninae</taxon>
        <taxon>Scylla</taxon>
    </lineage>
</organism>
<keyword evidence="9" id="KW-1185">Reference proteome</keyword>
<dbReference type="InterPro" id="IPR007484">
    <property type="entry name" value="Peptidase_M28"/>
</dbReference>
<dbReference type="PANTHER" id="PTHR12283">
    <property type="entry name" value="GLUTAMINYL-PEPTIDE CYCLOTRANSFERASE"/>
    <property type="match status" value="1"/>
</dbReference>
<dbReference type="AlphaFoldDB" id="A0AAW0T098"/>
<accession>A0AAW0T098</accession>
<gene>
    <name evidence="8" type="ORF">O3P69_008125</name>
</gene>
<evidence type="ECO:0000256" key="6">
    <source>
        <dbReference type="SAM" id="SignalP"/>
    </source>
</evidence>
<reference evidence="8 9" key="1">
    <citation type="submission" date="2023-03" db="EMBL/GenBank/DDBJ databases">
        <title>High-quality genome of Scylla paramamosain provides insights in environmental adaptation.</title>
        <authorList>
            <person name="Zhang L."/>
        </authorList>
    </citation>
    <scope>NUCLEOTIDE SEQUENCE [LARGE SCALE GENOMIC DNA]</scope>
    <source>
        <strain evidence="8">LZ_2023a</strain>
        <tissue evidence="8">Muscle</tissue>
    </source>
</reference>
<protein>
    <recommendedName>
        <fullName evidence="3">glutaminyl-peptide cyclotransferase</fullName>
        <ecNumber evidence="3">2.3.2.5</ecNumber>
    </recommendedName>
</protein>
<dbReference type="Pfam" id="PF04389">
    <property type="entry name" value="Peptidase_M28"/>
    <property type="match status" value="2"/>
</dbReference>
<evidence type="ECO:0000313" key="9">
    <source>
        <dbReference type="Proteomes" id="UP001487740"/>
    </source>
</evidence>
<dbReference type="GO" id="GO:0008270">
    <property type="term" value="F:zinc ion binding"/>
    <property type="evidence" value="ECO:0007669"/>
    <property type="project" value="TreeGrafter"/>
</dbReference>
<sequence length="495" mass="57290">MSVVVHSVRSAAAMVPRWMCVALLYTFTAVLGSAGGHDSQDKRSKAVWYRAKFDHEGSGLSNEQLRTVAAMEDMQHFRKMLAPILVPRVVGTEGHTRVRQHLVNTMNSLGWTVEEDRFDSNTPVGRKTFTNVIATLNPDAPRHLILACHYDSKLDREGEFIGATDSAVPCAMLLNLAFVMREVLSQHSKMCLKTVTKVNRRRTMKAKFKRRRRRKLKAKFKRRRKINSEFKRKKKKPDVQRNLPSGCTKAKKEMLLRKLRITSRSVNETWPGGDGGGPRDRHSWLRQLSYPFQPLRQLGRIKCCSDNGSQYEVSFIPSVQSDLTLRFIFIDGEEAFRLWSDTDSLYGARHMAANLEARAYPTNNAIGTNELHRMDLFVLLDLLGTADVKFFNYFEETSPWYMRLVSYERRLREMQLLHARKNYIFQNRDLFHAGIQDDHIPFLKRGVPVLHLIPMPFPKVWHKNTDREEALHYGTIESLNKLMRTFVADYLHLVL</sequence>
<dbReference type="CDD" id="cd03880">
    <property type="entry name" value="M28_QC_like"/>
    <property type="match status" value="1"/>
</dbReference>
<dbReference type="EC" id="2.3.2.5" evidence="3"/>
<dbReference type="InterPro" id="IPR040234">
    <property type="entry name" value="QC/QCL"/>
</dbReference>
<proteinExistence type="inferred from homology"/>
<evidence type="ECO:0000256" key="3">
    <source>
        <dbReference type="ARBA" id="ARBA00012012"/>
    </source>
</evidence>
<dbReference type="PANTHER" id="PTHR12283:SF6">
    <property type="entry name" value="GLUTAMINYL-PEPTIDE CYCLOTRANSFERASE-RELATED"/>
    <property type="match status" value="1"/>
</dbReference>
<dbReference type="SUPFAM" id="SSF53187">
    <property type="entry name" value="Zn-dependent exopeptidases"/>
    <property type="match status" value="2"/>
</dbReference>
<keyword evidence="5" id="KW-0012">Acyltransferase</keyword>
<comment type="caution">
    <text evidence="8">The sequence shown here is derived from an EMBL/GenBank/DDBJ whole genome shotgun (WGS) entry which is preliminary data.</text>
</comment>
<feature type="domain" description="Peptidase M28" evidence="7">
    <location>
        <begin position="320"/>
        <end position="486"/>
    </location>
</feature>
<dbReference type="InterPro" id="IPR037457">
    <property type="entry name" value="M28_QC"/>
</dbReference>
<keyword evidence="6" id="KW-0732">Signal</keyword>
<evidence type="ECO:0000256" key="4">
    <source>
        <dbReference type="ARBA" id="ARBA00022679"/>
    </source>
</evidence>
<evidence type="ECO:0000256" key="1">
    <source>
        <dbReference type="ARBA" id="ARBA00000001"/>
    </source>
</evidence>
<evidence type="ECO:0000259" key="7">
    <source>
        <dbReference type="Pfam" id="PF04389"/>
    </source>
</evidence>
<evidence type="ECO:0000313" key="8">
    <source>
        <dbReference type="EMBL" id="KAK8380983.1"/>
    </source>
</evidence>
<feature type="signal peptide" evidence="6">
    <location>
        <begin position="1"/>
        <end position="34"/>
    </location>
</feature>
<evidence type="ECO:0000256" key="2">
    <source>
        <dbReference type="ARBA" id="ARBA00006014"/>
    </source>
</evidence>
<dbReference type="Gene3D" id="3.40.630.10">
    <property type="entry name" value="Zn peptidases"/>
    <property type="match status" value="2"/>
</dbReference>
<dbReference type="EMBL" id="JARAKH010000041">
    <property type="protein sequence ID" value="KAK8380983.1"/>
    <property type="molecule type" value="Genomic_DNA"/>
</dbReference>
<comment type="catalytic activity">
    <reaction evidence="1">
        <text>N-terminal L-glutaminyl-[peptide] = N-terminal 5-oxo-L-prolyl-[peptide] + NH4(+)</text>
        <dbReference type="Rhea" id="RHEA:23652"/>
        <dbReference type="Rhea" id="RHEA-COMP:11736"/>
        <dbReference type="Rhea" id="RHEA-COMP:11846"/>
        <dbReference type="ChEBI" id="CHEBI:28938"/>
        <dbReference type="ChEBI" id="CHEBI:64722"/>
        <dbReference type="ChEBI" id="CHEBI:87215"/>
        <dbReference type="EC" id="2.3.2.5"/>
    </reaction>
</comment>
<name>A0AAW0T098_SCYPA</name>
<feature type="domain" description="Peptidase M28" evidence="7">
    <location>
        <begin position="131"/>
        <end position="182"/>
    </location>
</feature>
<dbReference type="Proteomes" id="UP001487740">
    <property type="component" value="Unassembled WGS sequence"/>
</dbReference>
<dbReference type="GO" id="GO:0016603">
    <property type="term" value="F:glutaminyl-peptide cyclotransferase activity"/>
    <property type="evidence" value="ECO:0007669"/>
    <property type="project" value="UniProtKB-EC"/>
</dbReference>
<feature type="chain" id="PRO_5043384962" description="glutaminyl-peptide cyclotransferase" evidence="6">
    <location>
        <begin position="35"/>
        <end position="495"/>
    </location>
</feature>
<evidence type="ECO:0000256" key="5">
    <source>
        <dbReference type="ARBA" id="ARBA00023315"/>
    </source>
</evidence>
<comment type="similarity">
    <text evidence="2">Belongs to the glutaminyl-peptide cyclotransferase family.</text>
</comment>